<dbReference type="Gene3D" id="1.10.510.10">
    <property type="entry name" value="Transferase(Phosphotransferase) domain 1"/>
    <property type="match status" value="1"/>
</dbReference>
<reference evidence="1 2" key="1">
    <citation type="journal article" date="2018" name="Sci. Data">
        <title>The draft genome sequence of cork oak.</title>
        <authorList>
            <person name="Ramos A.M."/>
            <person name="Usie A."/>
            <person name="Barbosa P."/>
            <person name="Barros P.M."/>
            <person name="Capote T."/>
            <person name="Chaves I."/>
            <person name="Simoes F."/>
            <person name="Abreu I."/>
            <person name="Carrasquinho I."/>
            <person name="Faro C."/>
            <person name="Guimaraes J.B."/>
            <person name="Mendonca D."/>
            <person name="Nobrega F."/>
            <person name="Rodrigues L."/>
            <person name="Saibo N.J.M."/>
            <person name="Varela M.C."/>
            <person name="Egas C."/>
            <person name="Matos J."/>
            <person name="Miguel C.M."/>
            <person name="Oliveira M.M."/>
            <person name="Ricardo C.P."/>
            <person name="Goncalves S."/>
        </authorList>
    </citation>
    <scope>NUCLEOTIDE SEQUENCE [LARGE SCALE GENOMIC DNA]</scope>
    <source>
        <strain evidence="2">cv. HL8</strain>
    </source>
</reference>
<sequence length="97" mass="10944">MSQWVSFMVAQGDIKNIVDHRLQGAFNINSAWKAVEIAMLCVFPISTKRPTMSQVVAELKECLTTEIAQKEGYESESNYTIEMYNINLATELNPLAQ</sequence>
<gene>
    <name evidence="1" type="primary">IOS1_12</name>
    <name evidence="1" type="ORF">CFP56_011604</name>
</gene>
<comment type="caution">
    <text evidence="1">The sequence shown here is derived from an EMBL/GenBank/DDBJ whole genome shotgun (WGS) entry which is preliminary data.</text>
</comment>
<dbReference type="EMBL" id="PKMF04000191">
    <property type="protein sequence ID" value="KAK7844130.1"/>
    <property type="molecule type" value="Genomic_DNA"/>
</dbReference>
<keyword evidence="2" id="KW-1185">Reference proteome</keyword>
<proteinExistence type="predicted"/>
<dbReference type="AlphaFoldDB" id="A0AAW0KXC1"/>
<evidence type="ECO:0000313" key="1">
    <source>
        <dbReference type="EMBL" id="KAK7844130.1"/>
    </source>
</evidence>
<organism evidence="1 2">
    <name type="scientific">Quercus suber</name>
    <name type="common">Cork oak</name>
    <dbReference type="NCBI Taxonomy" id="58331"/>
    <lineage>
        <taxon>Eukaryota</taxon>
        <taxon>Viridiplantae</taxon>
        <taxon>Streptophyta</taxon>
        <taxon>Embryophyta</taxon>
        <taxon>Tracheophyta</taxon>
        <taxon>Spermatophyta</taxon>
        <taxon>Magnoliopsida</taxon>
        <taxon>eudicotyledons</taxon>
        <taxon>Gunneridae</taxon>
        <taxon>Pentapetalae</taxon>
        <taxon>rosids</taxon>
        <taxon>fabids</taxon>
        <taxon>Fagales</taxon>
        <taxon>Fagaceae</taxon>
        <taxon>Quercus</taxon>
    </lineage>
</organism>
<dbReference type="GO" id="GO:0016301">
    <property type="term" value="F:kinase activity"/>
    <property type="evidence" value="ECO:0007669"/>
    <property type="project" value="UniProtKB-KW"/>
</dbReference>
<dbReference type="Proteomes" id="UP000237347">
    <property type="component" value="Unassembled WGS sequence"/>
</dbReference>
<accession>A0AAW0KXC1</accession>
<evidence type="ECO:0000313" key="2">
    <source>
        <dbReference type="Proteomes" id="UP000237347"/>
    </source>
</evidence>
<name>A0AAW0KXC1_QUESU</name>
<dbReference type="PANTHER" id="PTHR45631:SF202">
    <property type="entry name" value="SENESCENCE-INDUCED RECEPTOR-LIKE SERINE_THREONINE-PROTEIN KINASE"/>
    <property type="match status" value="1"/>
</dbReference>
<protein>
    <submittedName>
        <fullName evidence="1">Lrr receptor-like serine/threonine-protein kinase ios1</fullName>
    </submittedName>
</protein>
<dbReference type="PANTHER" id="PTHR45631">
    <property type="entry name" value="OS07G0107800 PROTEIN-RELATED"/>
    <property type="match status" value="1"/>
</dbReference>